<name>A0A8B8P097_9MYRT</name>
<dbReference type="SUPFAM" id="SSF56112">
    <property type="entry name" value="Protein kinase-like (PK-like)"/>
    <property type="match status" value="1"/>
</dbReference>
<proteinExistence type="predicted"/>
<evidence type="ECO:0000256" key="6">
    <source>
        <dbReference type="ARBA" id="ARBA00022786"/>
    </source>
</evidence>
<accession>A0A8B8P097</accession>
<dbReference type="OrthoDB" id="10064100at2759"/>
<dbReference type="Gene3D" id="1.10.510.10">
    <property type="entry name" value="Transferase(Phosphotransferase) domain 1"/>
    <property type="match status" value="1"/>
</dbReference>
<dbReference type="SMART" id="SM00504">
    <property type="entry name" value="Ubox"/>
    <property type="match status" value="1"/>
</dbReference>
<feature type="domain" description="U-box" evidence="9">
    <location>
        <begin position="734"/>
        <end position="808"/>
    </location>
</feature>
<evidence type="ECO:0000256" key="3">
    <source>
        <dbReference type="ARBA" id="ARBA00004906"/>
    </source>
</evidence>
<dbReference type="KEGG" id="rarg:115739360"/>
<dbReference type="SUPFAM" id="SSF57850">
    <property type="entry name" value="RING/U-box"/>
    <property type="match status" value="1"/>
</dbReference>
<keyword evidence="7" id="KW-0175">Coiled coil</keyword>
<dbReference type="Pfam" id="PF04564">
    <property type="entry name" value="U-box"/>
    <property type="match status" value="1"/>
</dbReference>
<dbReference type="Proteomes" id="UP000827889">
    <property type="component" value="Chromosome 11"/>
</dbReference>
<evidence type="ECO:0000259" key="8">
    <source>
        <dbReference type="PROSITE" id="PS50011"/>
    </source>
</evidence>
<keyword evidence="10" id="KW-1185">Reference proteome</keyword>
<comment type="function">
    <text evidence="2">Functions as an E3 ubiquitin ligase.</text>
</comment>
<dbReference type="UniPathway" id="UPA00143"/>
<sequence>MEAEAEKVYVAVGNDLHDNFKTLEWALKKWSSQPIRIVILHVSRKMSRDFVYGPFGKLPASSVSEEVLEALRKNEQEKIDSLLSKYIAFCGKVKAEAVKVEEYDEPIHKLIVDLISRLHITKLVMDLTFMKSSSSSWKSKVAISGMFYVHRQKPDFCQLYLICAGKLVQQRWEGEDGIMEDDQGVMVAKLKMKSNFKAWIGKMFNDNISPERNSSFAAPSSVNLDSPDSQSQWERSVEEIEDYFQELLISCKEDDNFEDCRTASPIKPDAPGDADTTMSPAEKTEALKRKIEEARQTIQLKRKESKENIERQSKAEWAISLCNGQIEDIGTRTKEEFTNRMALRKDLEAEKDKVYEVMRDTEESTSKLKSLLQLQSELSNKLQISNLAKVHAEARLENAVITRAEMVREIEELRRQRDVLQRRIEFCREKDTIEMVNRLNEVSCGHREYAEEEIRLATDNFSERLRLKSGGDWTNVYRGRINHATTVAVKMLNSSNGLSQDNFQKMVRLLSQVRHPNIVAMVCFCSELQCIAFEYMHSGSLRDILDSPHKKSRRCKQLLWWHDRVRVAHDVASGLGFLHSARPTPMVHGCLTLSNILLDRNLVAKISNFGLDGPKSHDNKDVQVDIRAFGALLVQLLTGRDWSGLLEQAMTMDRMGLVEVLDQTAGRWPLDLAEELADMALTCLSVDPESAAGFDIGMIIDELKDLRRRADEIMVRGGNEAAIGRGADRDNSRGIPNMFVCPIFQEIMKNPHVAADGFSYELEAIEEWLWTGHDTSPMTNLKLKHKFLAPNHTLRGFIQEWQSKRSAVDPL</sequence>
<evidence type="ECO:0000313" key="11">
    <source>
        <dbReference type="RefSeq" id="XP_030528255.1"/>
    </source>
</evidence>
<dbReference type="InterPro" id="IPR013083">
    <property type="entry name" value="Znf_RING/FYVE/PHD"/>
</dbReference>
<dbReference type="GeneID" id="115739360"/>
<dbReference type="GO" id="GO:0004672">
    <property type="term" value="F:protein kinase activity"/>
    <property type="evidence" value="ECO:0007669"/>
    <property type="project" value="InterPro"/>
</dbReference>
<gene>
    <name evidence="11" type="primary">LOC115739360</name>
</gene>
<evidence type="ECO:0000256" key="4">
    <source>
        <dbReference type="ARBA" id="ARBA00012483"/>
    </source>
</evidence>
<evidence type="ECO:0000256" key="7">
    <source>
        <dbReference type="SAM" id="Coils"/>
    </source>
</evidence>
<feature type="domain" description="Protein kinase" evidence="8">
    <location>
        <begin position="462"/>
        <end position="703"/>
    </location>
</feature>
<dbReference type="Gene3D" id="3.30.200.20">
    <property type="entry name" value="Phosphorylase Kinase, domain 1"/>
    <property type="match status" value="1"/>
</dbReference>
<keyword evidence="5" id="KW-0808">Transferase</keyword>
<dbReference type="Pfam" id="PF07714">
    <property type="entry name" value="PK_Tyr_Ser-Thr"/>
    <property type="match status" value="1"/>
</dbReference>
<comment type="catalytic activity">
    <reaction evidence="1">
        <text>S-ubiquitinyl-[E2 ubiquitin-conjugating enzyme]-L-cysteine + [acceptor protein]-L-lysine = [E2 ubiquitin-conjugating enzyme]-L-cysteine + N(6)-ubiquitinyl-[acceptor protein]-L-lysine.</text>
        <dbReference type="EC" id="2.3.2.27"/>
    </reaction>
</comment>
<dbReference type="GO" id="GO:0061630">
    <property type="term" value="F:ubiquitin protein ligase activity"/>
    <property type="evidence" value="ECO:0007669"/>
    <property type="project" value="UniProtKB-EC"/>
</dbReference>
<dbReference type="PANTHER" id="PTHR45647:SF56">
    <property type="entry name" value="U-BOX DOMAIN-CONTAINING PROTEIN 50-RELATED"/>
    <property type="match status" value="1"/>
</dbReference>
<dbReference type="Gene3D" id="3.30.40.10">
    <property type="entry name" value="Zinc/RING finger domain, C3HC4 (zinc finger)"/>
    <property type="match status" value="1"/>
</dbReference>
<evidence type="ECO:0000256" key="2">
    <source>
        <dbReference type="ARBA" id="ARBA00003861"/>
    </source>
</evidence>
<reference evidence="11" key="1">
    <citation type="submission" date="2025-08" db="UniProtKB">
        <authorList>
            <consortium name="RefSeq"/>
        </authorList>
    </citation>
    <scope>IDENTIFICATION</scope>
    <source>
        <tissue evidence="11">Leaf</tissue>
    </source>
</reference>
<dbReference type="GO" id="GO:0016567">
    <property type="term" value="P:protein ubiquitination"/>
    <property type="evidence" value="ECO:0007669"/>
    <property type="project" value="UniProtKB-UniPathway"/>
</dbReference>
<dbReference type="CDD" id="cd16655">
    <property type="entry name" value="RING-Ubox_WDSUB1-like"/>
    <property type="match status" value="1"/>
</dbReference>
<dbReference type="InterPro" id="IPR051348">
    <property type="entry name" value="U-box_ubiquitin_ligases"/>
</dbReference>
<dbReference type="InterPro" id="IPR000719">
    <property type="entry name" value="Prot_kinase_dom"/>
</dbReference>
<dbReference type="PROSITE" id="PS51698">
    <property type="entry name" value="U_BOX"/>
    <property type="match status" value="1"/>
</dbReference>
<protein>
    <recommendedName>
        <fullName evidence="4">RING-type E3 ubiquitin transferase</fullName>
        <ecNumber evidence="4">2.3.2.27</ecNumber>
    </recommendedName>
</protein>
<dbReference type="InterPro" id="IPR003613">
    <property type="entry name" value="Ubox_domain"/>
</dbReference>
<dbReference type="AlphaFoldDB" id="A0A8B8P097"/>
<comment type="pathway">
    <text evidence="3">Protein modification; protein ubiquitination.</text>
</comment>
<organism evidence="10 11">
    <name type="scientific">Rhodamnia argentea</name>
    <dbReference type="NCBI Taxonomy" id="178133"/>
    <lineage>
        <taxon>Eukaryota</taxon>
        <taxon>Viridiplantae</taxon>
        <taxon>Streptophyta</taxon>
        <taxon>Embryophyta</taxon>
        <taxon>Tracheophyta</taxon>
        <taxon>Spermatophyta</taxon>
        <taxon>Magnoliopsida</taxon>
        <taxon>eudicotyledons</taxon>
        <taxon>Gunneridae</taxon>
        <taxon>Pentapetalae</taxon>
        <taxon>rosids</taxon>
        <taxon>malvids</taxon>
        <taxon>Myrtales</taxon>
        <taxon>Myrtaceae</taxon>
        <taxon>Myrtoideae</taxon>
        <taxon>Myrteae</taxon>
        <taxon>Australasian group</taxon>
        <taxon>Rhodamnia</taxon>
    </lineage>
</organism>
<dbReference type="InterPro" id="IPR011009">
    <property type="entry name" value="Kinase-like_dom_sf"/>
</dbReference>
<dbReference type="RefSeq" id="XP_030528255.1">
    <property type="nucleotide sequence ID" value="XM_030672395.2"/>
</dbReference>
<dbReference type="GO" id="GO:0005524">
    <property type="term" value="F:ATP binding"/>
    <property type="evidence" value="ECO:0007669"/>
    <property type="project" value="InterPro"/>
</dbReference>
<evidence type="ECO:0000259" key="9">
    <source>
        <dbReference type="PROSITE" id="PS51698"/>
    </source>
</evidence>
<keyword evidence="6" id="KW-0833">Ubl conjugation pathway</keyword>
<evidence type="ECO:0000256" key="1">
    <source>
        <dbReference type="ARBA" id="ARBA00000900"/>
    </source>
</evidence>
<evidence type="ECO:0000313" key="10">
    <source>
        <dbReference type="Proteomes" id="UP000827889"/>
    </source>
</evidence>
<dbReference type="PANTHER" id="PTHR45647">
    <property type="entry name" value="OS02G0152300 PROTEIN"/>
    <property type="match status" value="1"/>
</dbReference>
<dbReference type="PROSITE" id="PS50011">
    <property type="entry name" value="PROTEIN_KINASE_DOM"/>
    <property type="match status" value="1"/>
</dbReference>
<evidence type="ECO:0000256" key="5">
    <source>
        <dbReference type="ARBA" id="ARBA00022679"/>
    </source>
</evidence>
<dbReference type="EC" id="2.3.2.27" evidence="4"/>
<dbReference type="InterPro" id="IPR001245">
    <property type="entry name" value="Ser-Thr/Tyr_kinase_cat_dom"/>
</dbReference>
<feature type="coiled-coil region" evidence="7">
    <location>
        <begin position="396"/>
        <end position="430"/>
    </location>
</feature>